<protein>
    <submittedName>
        <fullName evidence="4">Uncharacterized protein</fullName>
    </submittedName>
</protein>
<gene>
    <name evidence="4" type="ORF">YM304_41280</name>
</gene>
<dbReference type="InterPro" id="IPR055343">
    <property type="entry name" value="CREG_beta-barrel"/>
</dbReference>
<reference evidence="4 5" key="1">
    <citation type="journal article" date="2013" name="Int. J. Syst. Evol. Microbiol.">
        <title>Ilumatobacter nonamiense sp. nov. and Ilumatobacter coccineum sp. nov., isolated from seashore sand.</title>
        <authorList>
            <person name="Matsumoto A."/>
            <person name="Kasai H."/>
            <person name="Matsuo Y."/>
            <person name="Shizuri Y."/>
            <person name="Ichikawa N."/>
            <person name="Fujita N."/>
            <person name="Omura S."/>
            <person name="Takahashi Y."/>
        </authorList>
    </citation>
    <scope>NUCLEOTIDE SEQUENCE [LARGE SCALE GENOMIC DNA]</scope>
    <source>
        <strain evidence="5">NBRC 103263 / KCTC 29153 / YM16-304</strain>
    </source>
</reference>
<keyword evidence="5" id="KW-1185">Reference proteome</keyword>
<dbReference type="Pfam" id="PF10615">
    <property type="entry name" value="DUF2470"/>
    <property type="match status" value="1"/>
</dbReference>
<evidence type="ECO:0000259" key="2">
    <source>
        <dbReference type="Pfam" id="PF10615"/>
    </source>
</evidence>
<proteinExistence type="predicted"/>
<dbReference type="AlphaFoldDB" id="A0A6C7EET5"/>
<organism evidence="4 5">
    <name type="scientific">Ilumatobacter coccineus (strain NBRC 103263 / KCTC 29153 / YM16-304)</name>
    <dbReference type="NCBI Taxonomy" id="1313172"/>
    <lineage>
        <taxon>Bacteria</taxon>
        <taxon>Bacillati</taxon>
        <taxon>Actinomycetota</taxon>
        <taxon>Acidimicrobiia</taxon>
        <taxon>Acidimicrobiales</taxon>
        <taxon>Ilumatobacteraceae</taxon>
        <taxon>Ilumatobacter</taxon>
    </lineage>
</organism>
<evidence type="ECO:0000259" key="3">
    <source>
        <dbReference type="Pfam" id="PF13883"/>
    </source>
</evidence>
<dbReference type="GO" id="GO:0005737">
    <property type="term" value="C:cytoplasm"/>
    <property type="evidence" value="ECO:0007669"/>
    <property type="project" value="UniProtKB-ARBA"/>
</dbReference>
<dbReference type="InterPro" id="IPR037119">
    <property type="entry name" value="Haem_oxidase_HugZ-like_sf"/>
</dbReference>
<dbReference type="OrthoDB" id="3565122at2"/>
<dbReference type="Gene3D" id="2.30.110.10">
    <property type="entry name" value="Electron Transport, Fmn-binding Protein, Chain A"/>
    <property type="match status" value="1"/>
</dbReference>
<dbReference type="PANTHER" id="PTHR13343">
    <property type="entry name" value="CREG1 PROTEIN"/>
    <property type="match status" value="1"/>
</dbReference>
<sequence>MTTSTPTSDKPDTGPHETAGPPLRGDTRSIPSHAELARTLVGNGGIATLSTLTDSGHPYSSIAPYSVLADGAALVCVSSLAEHTQNLRRDPRASMLVGEATPDEIDPLSLARVTLIGAFVPYAPTSTEIEAHLVVHPFARHYVGFDDFSWWRFDTLNLRYVGGFGFMGWASADEYASATVDPIIDHARPMIEHLNADHADACTQIVQHLAGIEAASSATVTAVDRYGMTFDVFGGPDGTQIAIGRVAFPEPLTSPDQVRAASVELVRRAREQAG</sequence>
<dbReference type="SUPFAM" id="SSF50475">
    <property type="entry name" value="FMN-binding split barrel"/>
    <property type="match status" value="1"/>
</dbReference>
<evidence type="ECO:0000256" key="1">
    <source>
        <dbReference type="SAM" id="MobiDB-lite"/>
    </source>
</evidence>
<feature type="region of interest" description="Disordered" evidence="1">
    <location>
        <begin position="1"/>
        <end position="29"/>
    </location>
</feature>
<name>A0A6C7EET5_ILUCY</name>
<dbReference type="InterPro" id="IPR012349">
    <property type="entry name" value="Split_barrel_FMN-bd"/>
</dbReference>
<dbReference type="PANTHER" id="PTHR13343:SF17">
    <property type="entry name" value="CELLULAR REPRESSOR OF E1A-STIMULATED GENES, ISOFORM A"/>
    <property type="match status" value="1"/>
</dbReference>
<evidence type="ECO:0000313" key="4">
    <source>
        <dbReference type="EMBL" id="BAN04442.1"/>
    </source>
</evidence>
<dbReference type="RefSeq" id="WP_015443689.1">
    <property type="nucleotide sequence ID" value="NC_020520.1"/>
</dbReference>
<accession>A0A6C7EET5</accession>
<dbReference type="Pfam" id="PF13883">
    <property type="entry name" value="CREG_beta-barrel"/>
    <property type="match status" value="1"/>
</dbReference>
<dbReference type="Proteomes" id="UP000011863">
    <property type="component" value="Chromosome"/>
</dbReference>
<evidence type="ECO:0000313" key="5">
    <source>
        <dbReference type="Proteomes" id="UP000011863"/>
    </source>
</evidence>
<dbReference type="KEGG" id="aym:YM304_41280"/>
<dbReference type="InterPro" id="IPR019595">
    <property type="entry name" value="DUF2470"/>
</dbReference>
<feature type="domain" description="CREG-like beta-barrel" evidence="3">
    <location>
        <begin position="32"/>
        <end position="176"/>
    </location>
</feature>
<dbReference type="EMBL" id="AP012057">
    <property type="protein sequence ID" value="BAN04442.1"/>
    <property type="molecule type" value="Genomic_DNA"/>
</dbReference>
<dbReference type="Gene3D" id="3.20.180.10">
    <property type="entry name" value="PNP-oxidase-like"/>
    <property type="match status" value="1"/>
</dbReference>
<feature type="domain" description="DUF2470" evidence="2">
    <location>
        <begin position="188"/>
        <end position="265"/>
    </location>
</feature>